<comment type="caution">
    <text evidence="2">The sequence shown here is derived from an EMBL/GenBank/DDBJ whole genome shotgun (WGS) entry which is preliminary data.</text>
</comment>
<dbReference type="Gene3D" id="3.40.630.30">
    <property type="match status" value="1"/>
</dbReference>
<dbReference type="Pfam" id="PF13302">
    <property type="entry name" value="Acetyltransf_3"/>
    <property type="match status" value="1"/>
</dbReference>
<dbReference type="AlphaFoldDB" id="A0A318TZ63"/>
<reference evidence="2 3" key="1">
    <citation type="submission" date="2018-06" db="EMBL/GenBank/DDBJ databases">
        <title>Genomic Encyclopedia of Archaeal and Bacterial Type Strains, Phase II (KMG-II): from individual species to whole genera.</title>
        <authorList>
            <person name="Goeker M."/>
        </authorList>
    </citation>
    <scope>NUCLEOTIDE SEQUENCE [LARGE SCALE GENOMIC DNA]</scope>
    <source>
        <strain evidence="2 3">KACC 16626</strain>
    </source>
</reference>
<dbReference type="InterPro" id="IPR000182">
    <property type="entry name" value="GNAT_dom"/>
</dbReference>
<dbReference type="PANTHER" id="PTHR43441:SF3">
    <property type="entry name" value="ACETYLTRANSFERASE"/>
    <property type="match status" value="1"/>
</dbReference>
<evidence type="ECO:0000313" key="3">
    <source>
        <dbReference type="Proteomes" id="UP000247416"/>
    </source>
</evidence>
<dbReference type="GO" id="GO:1990189">
    <property type="term" value="F:protein N-terminal-serine acetyltransferase activity"/>
    <property type="evidence" value="ECO:0007669"/>
    <property type="project" value="TreeGrafter"/>
</dbReference>
<sequence>MKEAVEALTNVGLNKIQFNRIEIRCESTNLKSRAIPEKLGFELEGILKSEDLSADGSKLTDTCIYAKVRTE</sequence>
<dbReference type="EMBL" id="QJTJ01000002">
    <property type="protein sequence ID" value="PYF08328.1"/>
    <property type="molecule type" value="Genomic_DNA"/>
</dbReference>
<dbReference type="PANTHER" id="PTHR43441">
    <property type="entry name" value="RIBOSOMAL-PROTEIN-SERINE ACETYLTRANSFERASE"/>
    <property type="match status" value="1"/>
</dbReference>
<accession>A0A318TZ63</accession>
<feature type="domain" description="N-acetyltransferase" evidence="1">
    <location>
        <begin position="1"/>
        <end position="42"/>
    </location>
</feature>
<keyword evidence="3" id="KW-1185">Reference proteome</keyword>
<evidence type="ECO:0000259" key="1">
    <source>
        <dbReference type="Pfam" id="PF13302"/>
    </source>
</evidence>
<evidence type="ECO:0000313" key="2">
    <source>
        <dbReference type="EMBL" id="PYF08328.1"/>
    </source>
</evidence>
<gene>
    <name evidence="2" type="ORF">BJ095_10293</name>
</gene>
<keyword evidence="2" id="KW-0808">Transferase</keyword>
<dbReference type="InterPro" id="IPR051908">
    <property type="entry name" value="Ribosomal_N-acetyltransferase"/>
</dbReference>
<proteinExistence type="predicted"/>
<dbReference type="GO" id="GO:0008999">
    <property type="term" value="F:protein-N-terminal-alanine acetyltransferase activity"/>
    <property type="evidence" value="ECO:0007669"/>
    <property type="project" value="TreeGrafter"/>
</dbReference>
<dbReference type="GO" id="GO:0005737">
    <property type="term" value="C:cytoplasm"/>
    <property type="evidence" value="ECO:0007669"/>
    <property type="project" value="TreeGrafter"/>
</dbReference>
<dbReference type="SUPFAM" id="SSF55729">
    <property type="entry name" value="Acyl-CoA N-acyltransferases (Nat)"/>
    <property type="match status" value="1"/>
</dbReference>
<dbReference type="InterPro" id="IPR016181">
    <property type="entry name" value="Acyl_CoA_acyltransferase"/>
</dbReference>
<organism evidence="2 3">
    <name type="scientific">Ureibacillus chungkukjangi</name>
    <dbReference type="NCBI Taxonomy" id="1202712"/>
    <lineage>
        <taxon>Bacteria</taxon>
        <taxon>Bacillati</taxon>
        <taxon>Bacillota</taxon>
        <taxon>Bacilli</taxon>
        <taxon>Bacillales</taxon>
        <taxon>Caryophanaceae</taxon>
        <taxon>Ureibacillus</taxon>
    </lineage>
</organism>
<name>A0A318TZ63_9BACL</name>
<dbReference type="Proteomes" id="UP000247416">
    <property type="component" value="Unassembled WGS sequence"/>
</dbReference>
<protein>
    <submittedName>
        <fullName evidence="2">Acetyltransferase (GNAT) family protein</fullName>
    </submittedName>
</protein>